<feature type="signal peptide" evidence="8">
    <location>
        <begin position="1"/>
        <end position="28"/>
    </location>
</feature>
<dbReference type="InterPro" id="IPR049278">
    <property type="entry name" value="MS_channel_C"/>
</dbReference>
<keyword evidence="3" id="KW-1003">Cell membrane</keyword>
<keyword evidence="5 7" id="KW-1133">Transmembrane helix</keyword>
<keyword evidence="13" id="KW-1185">Reference proteome</keyword>
<comment type="subcellular location">
    <subcellularLocation>
        <location evidence="1">Cell membrane</location>
        <topology evidence="1">Multi-pass membrane protein</topology>
    </subcellularLocation>
</comment>
<evidence type="ECO:0000256" key="1">
    <source>
        <dbReference type="ARBA" id="ARBA00004651"/>
    </source>
</evidence>
<feature type="transmembrane region" description="Helical" evidence="7">
    <location>
        <begin position="195"/>
        <end position="220"/>
    </location>
</feature>
<dbReference type="SUPFAM" id="SSF82689">
    <property type="entry name" value="Mechanosensitive channel protein MscS (YggB), C-terminal domain"/>
    <property type="match status" value="1"/>
</dbReference>
<evidence type="ECO:0000256" key="5">
    <source>
        <dbReference type="ARBA" id="ARBA00022989"/>
    </source>
</evidence>
<protein>
    <submittedName>
        <fullName evidence="12">Mechanosensitive ion channel family protein</fullName>
    </submittedName>
</protein>
<comment type="caution">
    <text evidence="12">The sequence shown here is derived from an EMBL/GenBank/DDBJ whole genome shotgun (WGS) entry which is preliminary data.</text>
</comment>
<dbReference type="SUPFAM" id="SSF82861">
    <property type="entry name" value="Mechanosensitive channel protein MscS (YggB), transmembrane region"/>
    <property type="match status" value="1"/>
</dbReference>
<dbReference type="RefSeq" id="WP_311339752.1">
    <property type="nucleotide sequence ID" value="NZ_JAVRHS010000002.1"/>
</dbReference>
<dbReference type="Pfam" id="PF21082">
    <property type="entry name" value="MS_channel_3rd"/>
    <property type="match status" value="1"/>
</dbReference>
<sequence>MIHAVSRWLIRFWIILGCAVLATVPAAAQSLVPAEEAKAPVQESDAFGRETPRSTVTNLLSALASDDFTRAANYLIAPDKDDASQEPTQDEIETAARLAAKLNALLDAGGRLTPFARLSNDVAGSIDDDLLPQLENIGSLSLANGEEPILLRKYADAGWRIAPETLQIVEAASADEENPASQTSFRVAGAPVLDWLLLLGVAIGTFLALRLLAQAIIVIFDRILGSTRQRSIFRFLHAAMPPLALYASVLIFYSVAGKIEVGIIVRQTLLRYAGIVAWVALVWFLLRLVDAVAGSVMLRMHRAERRQAVSIVTFLRRVAKAILFAVAAIAVLDTLGLDVTTGIAALGIGGLALALGAQKTIENLVGSVTLIADQPFQVGDAAQIGDVFGTVEDIGMRATRVRTLTRTLVSIPNGNLASDRIENYALRDQFLFRHVIGVSYSTDADRMEQALTAIRTILRDDPDIIDDDARARFIGFAESTLQIEVFAYFRTTSFVDSLAMQEALLLTIMRKLAQLDVQIAFPTRTIALAREQFTRLRSAEDHVDG</sequence>
<dbReference type="EMBL" id="JAVRHS010000002">
    <property type="protein sequence ID" value="MDT0575170.1"/>
    <property type="molecule type" value="Genomic_DNA"/>
</dbReference>
<dbReference type="InterPro" id="IPR010920">
    <property type="entry name" value="LSM_dom_sf"/>
</dbReference>
<feature type="domain" description="Mechanosensitive ion channel transmembrane helices 2/3" evidence="11">
    <location>
        <begin position="319"/>
        <end position="358"/>
    </location>
</feature>
<feature type="chain" id="PRO_5046550602" evidence="8">
    <location>
        <begin position="29"/>
        <end position="545"/>
    </location>
</feature>
<evidence type="ECO:0000256" key="4">
    <source>
        <dbReference type="ARBA" id="ARBA00022692"/>
    </source>
</evidence>
<dbReference type="Pfam" id="PF21088">
    <property type="entry name" value="MS_channel_1st"/>
    <property type="match status" value="1"/>
</dbReference>
<feature type="domain" description="Mechanosensitive ion channel MscS" evidence="9">
    <location>
        <begin position="360"/>
        <end position="424"/>
    </location>
</feature>
<evidence type="ECO:0000256" key="2">
    <source>
        <dbReference type="ARBA" id="ARBA00008017"/>
    </source>
</evidence>
<dbReference type="Proteomes" id="UP001259803">
    <property type="component" value="Unassembled WGS sequence"/>
</dbReference>
<evidence type="ECO:0000256" key="3">
    <source>
        <dbReference type="ARBA" id="ARBA00022475"/>
    </source>
</evidence>
<dbReference type="PANTHER" id="PTHR30566:SF5">
    <property type="entry name" value="MECHANOSENSITIVE ION CHANNEL PROTEIN 1, MITOCHONDRIAL-RELATED"/>
    <property type="match status" value="1"/>
</dbReference>
<dbReference type="Gene3D" id="3.30.70.100">
    <property type="match status" value="1"/>
</dbReference>
<dbReference type="InterPro" id="IPR011014">
    <property type="entry name" value="MscS_channel_TM-2"/>
</dbReference>
<dbReference type="InterPro" id="IPR023408">
    <property type="entry name" value="MscS_beta-dom_sf"/>
</dbReference>
<feature type="transmembrane region" description="Helical" evidence="7">
    <location>
        <begin position="318"/>
        <end position="335"/>
    </location>
</feature>
<evidence type="ECO:0000313" key="12">
    <source>
        <dbReference type="EMBL" id="MDT0575170.1"/>
    </source>
</evidence>
<comment type="similarity">
    <text evidence="2">Belongs to the MscS (TC 1.A.23) family.</text>
</comment>
<evidence type="ECO:0000259" key="10">
    <source>
        <dbReference type="Pfam" id="PF21082"/>
    </source>
</evidence>
<evidence type="ECO:0000256" key="8">
    <source>
        <dbReference type="SAM" id="SignalP"/>
    </source>
</evidence>
<reference evidence="12 13" key="1">
    <citation type="submission" date="2023-09" db="EMBL/GenBank/DDBJ databases">
        <authorList>
            <person name="Rey-Velasco X."/>
        </authorList>
    </citation>
    <scope>NUCLEOTIDE SEQUENCE [LARGE SCALE GENOMIC DNA]</scope>
    <source>
        <strain evidence="12 13">F390</strain>
    </source>
</reference>
<proteinExistence type="inferred from homology"/>
<dbReference type="InterPro" id="IPR011066">
    <property type="entry name" value="MscS_channel_C_sf"/>
</dbReference>
<organism evidence="12 13">
    <name type="scientific">Croceicoccus esteveae</name>
    <dbReference type="NCBI Taxonomy" id="3075597"/>
    <lineage>
        <taxon>Bacteria</taxon>
        <taxon>Pseudomonadati</taxon>
        <taxon>Pseudomonadota</taxon>
        <taxon>Alphaproteobacteria</taxon>
        <taxon>Sphingomonadales</taxon>
        <taxon>Erythrobacteraceae</taxon>
        <taxon>Croceicoccus</taxon>
    </lineage>
</organism>
<dbReference type="InterPro" id="IPR006686">
    <property type="entry name" value="MscS_channel_CS"/>
</dbReference>
<gene>
    <name evidence="12" type="ORF">RM533_03100</name>
</gene>
<keyword evidence="4 7" id="KW-0812">Transmembrane</keyword>
<evidence type="ECO:0000256" key="6">
    <source>
        <dbReference type="ARBA" id="ARBA00023136"/>
    </source>
</evidence>
<dbReference type="InterPro" id="IPR006685">
    <property type="entry name" value="MscS_channel_2nd"/>
</dbReference>
<keyword evidence="8" id="KW-0732">Signal</keyword>
<dbReference type="Gene3D" id="2.30.30.60">
    <property type="match status" value="1"/>
</dbReference>
<dbReference type="InterPro" id="IPR049142">
    <property type="entry name" value="MS_channel_1st"/>
</dbReference>
<feature type="transmembrane region" description="Helical" evidence="7">
    <location>
        <begin position="232"/>
        <end position="255"/>
    </location>
</feature>
<accession>A0ABU2ZEZ9</accession>
<dbReference type="SUPFAM" id="SSF50182">
    <property type="entry name" value="Sm-like ribonucleoproteins"/>
    <property type="match status" value="1"/>
</dbReference>
<evidence type="ECO:0000259" key="11">
    <source>
        <dbReference type="Pfam" id="PF21088"/>
    </source>
</evidence>
<keyword evidence="6 7" id="KW-0472">Membrane</keyword>
<dbReference type="Gene3D" id="1.10.287.1260">
    <property type="match status" value="1"/>
</dbReference>
<feature type="transmembrane region" description="Helical" evidence="7">
    <location>
        <begin position="275"/>
        <end position="298"/>
    </location>
</feature>
<dbReference type="PROSITE" id="PS01246">
    <property type="entry name" value="UPF0003"/>
    <property type="match status" value="1"/>
</dbReference>
<evidence type="ECO:0000259" key="9">
    <source>
        <dbReference type="Pfam" id="PF00924"/>
    </source>
</evidence>
<evidence type="ECO:0000256" key="7">
    <source>
        <dbReference type="SAM" id="Phobius"/>
    </source>
</evidence>
<dbReference type="PANTHER" id="PTHR30566">
    <property type="entry name" value="YNAI-RELATED MECHANOSENSITIVE ION CHANNEL"/>
    <property type="match status" value="1"/>
</dbReference>
<feature type="transmembrane region" description="Helical" evidence="7">
    <location>
        <begin position="341"/>
        <end position="357"/>
    </location>
</feature>
<evidence type="ECO:0000313" key="13">
    <source>
        <dbReference type="Proteomes" id="UP001259803"/>
    </source>
</evidence>
<name>A0ABU2ZEZ9_9SPHN</name>
<feature type="domain" description="Mechanosensitive ion channel MscS C-terminal" evidence="10">
    <location>
        <begin position="435"/>
        <end position="515"/>
    </location>
</feature>
<dbReference type="Pfam" id="PF00924">
    <property type="entry name" value="MS_channel_2nd"/>
    <property type="match status" value="1"/>
</dbReference>